<dbReference type="Proteomes" id="UP000478052">
    <property type="component" value="Unassembled WGS sequence"/>
</dbReference>
<evidence type="ECO:0000313" key="2">
    <source>
        <dbReference type="Proteomes" id="UP000478052"/>
    </source>
</evidence>
<organism evidence="1 2">
    <name type="scientific">Aphis craccivora</name>
    <name type="common">Cowpea aphid</name>
    <dbReference type="NCBI Taxonomy" id="307492"/>
    <lineage>
        <taxon>Eukaryota</taxon>
        <taxon>Metazoa</taxon>
        <taxon>Ecdysozoa</taxon>
        <taxon>Arthropoda</taxon>
        <taxon>Hexapoda</taxon>
        <taxon>Insecta</taxon>
        <taxon>Pterygota</taxon>
        <taxon>Neoptera</taxon>
        <taxon>Paraneoptera</taxon>
        <taxon>Hemiptera</taxon>
        <taxon>Sternorrhyncha</taxon>
        <taxon>Aphidomorpha</taxon>
        <taxon>Aphidoidea</taxon>
        <taxon>Aphididae</taxon>
        <taxon>Aphidini</taxon>
        <taxon>Aphis</taxon>
        <taxon>Aphis</taxon>
    </lineage>
</organism>
<accession>A0A6G0ZN56</accession>
<dbReference type="EMBL" id="VUJU01000153">
    <property type="protein sequence ID" value="KAF0772633.1"/>
    <property type="molecule type" value="Genomic_DNA"/>
</dbReference>
<gene>
    <name evidence="1" type="ORF">FWK35_00001639</name>
</gene>
<evidence type="ECO:0000313" key="1">
    <source>
        <dbReference type="EMBL" id="KAF0772633.1"/>
    </source>
</evidence>
<keyword evidence="2" id="KW-1185">Reference proteome</keyword>
<proteinExistence type="predicted"/>
<name>A0A6G0ZN56_APHCR</name>
<comment type="caution">
    <text evidence="1">The sequence shown here is derived from an EMBL/GenBank/DDBJ whole genome shotgun (WGS) entry which is preliminary data.</text>
</comment>
<dbReference type="AlphaFoldDB" id="A0A6G0ZN56"/>
<sequence length="110" mass="12860">MLWSNEGLRSIQFMKNRSLHHEIKCSPCEVMLSFKNEDQLREGKIDESVKIGIPDDVDKAWRSAIHFRIKILMKLVPLWVNFDNFTLETNLKYAKNLAKKFSNLSGQGYD</sequence>
<reference evidence="1 2" key="1">
    <citation type="submission" date="2019-08" db="EMBL/GenBank/DDBJ databases">
        <title>Whole genome of Aphis craccivora.</title>
        <authorList>
            <person name="Voronova N.V."/>
            <person name="Shulinski R.S."/>
            <person name="Bandarenka Y.V."/>
            <person name="Zhorov D.G."/>
            <person name="Warner D."/>
        </authorList>
    </citation>
    <scope>NUCLEOTIDE SEQUENCE [LARGE SCALE GENOMIC DNA]</scope>
    <source>
        <strain evidence="1">180601</strain>
        <tissue evidence="1">Whole Body</tissue>
    </source>
</reference>
<protein>
    <submittedName>
        <fullName evidence="1">KRAB-A domain-containing protein 2-like</fullName>
    </submittedName>
</protein>